<dbReference type="SMART" id="SM00369">
    <property type="entry name" value="LRR_TYP"/>
    <property type="match status" value="3"/>
</dbReference>
<keyword evidence="3" id="KW-0808">Transferase</keyword>
<dbReference type="PROSITE" id="PS51450">
    <property type="entry name" value="LRR"/>
    <property type="match status" value="1"/>
</dbReference>
<dbReference type="EMBL" id="JARAOO010000007">
    <property type="protein sequence ID" value="KAJ7962178.1"/>
    <property type="molecule type" value="Genomic_DNA"/>
</dbReference>
<keyword evidence="1" id="KW-0433">Leucine-rich repeat</keyword>
<keyword evidence="4" id="KW-1185">Reference proteome</keyword>
<evidence type="ECO:0000313" key="3">
    <source>
        <dbReference type="EMBL" id="KAJ7962178.1"/>
    </source>
</evidence>
<dbReference type="InterPro" id="IPR003591">
    <property type="entry name" value="Leu-rich_rpt_typical-subtyp"/>
</dbReference>
<evidence type="ECO:0000313" key="4">
    <source>
        <dbReference type="Proteomes" id="UP001163823"/>
    </source>
</evidence>
<sequence>MASSSFISNLIVLVKWFIFAFCLGSISTTIATSIDYEAKALLSSQWWDDTVYNISNHCKWPGIGCNVNGSIVKISPPSQTIHVGDKLRKMNFTAFPNLVHLNLTEMGLTGSIPAEIGMLPLLTHLDLSYNNLSGKLGVSLANFTQLRTLNLSDHFFLHDTAPNFNDKLVTLKLSGNNFNGTIPKTLGGMYKLNLLDLSANNLIGPIPSSLYGLHHLSILNLSNNKIKSILPLELSHLTQLQYLDLSTNQLFGSIPHEIAQLNVSVWNLSRNHLTGGIPSQFSNIWNLNHKDLDLSYNKLTGSIPKELAYLNHLNLSYNSLSGQIPDYFLSYNSLRLHIPPELYLYCFT</sequence>
<dbReference type="Proteomes" id="UP001163823">
    <property type="component" value="Chromosome 7"/>
</dbReference>
<dbReference type="PRINTS" id="PR00019">
    <property type="entry name" value="LEURICHRPT"/>
</dbReference>
<dbReference type="FunFam" id="3.80.10.10:FF:000383">
    <property type="entry name" value="Leucine-rich repeat receptor protein kinase EMS1"/>
    <property type="match status" value="1"/>
</dbReference>
<dbReference type="GO" id="GO:0016301">
    <property type="term" value="F:kinase activity"/>
    <property type="evidence" value="ECO:0007669"/>
    <property type="project" value="UniProtKB-KW"/>
</dbReference>
<dbReference type="AlphaFoldDB" id="A0AAD7LQ65"/>
<dbReference type="SUPFAM" id="SSF52058">
    <property type="entry name" value="L domain-like"/>
    <property type="match status" value="1"/>
</dbReference>
<evidence type="ECO:0000256" key="2">
    <source>
        <dbReference type="ARBA" id="ARBA00022737"/>
    </source>
</evidence>
<proteinExistence type="predicted"/>
<dbReference type="PANTHER" id="PTHR48064:SF6">
    <property type="entry name" value="RECEPTOR-LIKE PROTEIN KINASE 2"/>
    <property type="match status" value="1"/>
</dbReference>
<dbReference type="PANTHER" id="PTHR48064">
    <property type="entry name" value="OS01G0750400 PROTEIN"/>
    <property type="match status" value="1"/>
</dbReference>
<organism evidence="3 4">
    <name type="scientific">Quillaja saponaria</name>
    <name type="common">Soap bark tree</name>
    <dbReference type="NCBI Taxonomy" id="32244"/>
    <lineage>
        <taxon>Eukaryota</taxon>
        <taxon>Viridiplantae</taxon>
        <taxon>Streptophyta</taxon>
        <taxon>Embryophyta</taxon>
        <taxon>Tracheophyta</taxon>
        <taxon>Spermatophyta</taxon>
        <taxon>Magnoliopsida</taxon>
        <taxon>eudicotyledons</taxon>
        <taxon>Gunneridae</taxon>
        <taxon>Pentapetalae</taxon>
        <taxon>rosids</taxon>
        <taxon>fabids</taxon>
        <taxon>Fabales</taxon>
        <taxon>Quillajaceae</taxon>
        <taxon>Quillaja</taxon>
    </lineage>
</organism>
<gene>
    <name evidence="3" type="ORF">O6P43_017443</name>
</gene>
<reference evidence="3" key="1">
    <citation type="journal article" date="2023" name="Science">
        <title>Elucidation of the pathway for biosynthesis of saponin adjuvants from the soapbark tree.</title>
        <authorList>
            <person name="Reed J."/>
            <person name="Orme A."/>
            <person name="El-Demerdash A."/>
            <person name="Owen C."/>
            <person name="Martin L.B.B."/>
            <person name="Misra R.C."/>
            <person name="Kikuchi S."/>
            <person name="Rejzek M."/>
            <person name="Martin A.C."/>
            <person name="Harkess A."/>
            <person name="Leebens-Mack J."/>
            <person name="Louveau T."/>
            <person name="Stephenson M.J."/>
            <person name="Osbourn A."/>
        </authorList>
    </citation>
    <scope>NUCLEOTIDE SEQUENCE</scope>
    <source>
        <strain evidence="3">S10</strain>
    </source>
</reference>
<dbReference type="Gene3D" id="3.80.10.10">
    <property type="entry name" value="Ribonuclease Inhibitor"/>
    <property type="match status" value="3"/>
</dbReference>
<name>A0AAD7LQ65_QUISA</name>
<keyword evidence="3" id="KW-0418">Kinase</keyword>
<keyword evidence="2" id="KW-0677">Repeat</keyword>
<dbReference type="InterPro" id="IPR053038">
    <property type="entry name" value="RLP_Defense"/>
</dbReference>
<comment type="caution">
    <text evidence="3">The sequence shown here is derived from an EMBL/GenBank/DDBJ whole genome shotgun (WGS) entry which is preliminary data.</text>
</comment>
<dbReference type="Pfam" id="PF13855">
    <property type="entry name" value="LRR_8"/>
    <property type="match status" value="1"/>
</dbReference>
<accession>A0AAD7LQ65</accession>
<keyword evidence="3" id="KW-0675">Receptor</keyword>
<evidence type="ECO:0000256" key="1">
    <source>
        <dbReference type="ARBA" id="ARBA00022614"/>
    </source>
</evidence>
<dbReference type="InterPro" id="IPR032675">
    <property type="entry name" value="LRR_dom_sf"/>
</dbReference>
<protein>
    <submittedName>
        <fullName evidence="3">Leucine-rich repeat receptor-like protein kinase family protein</fullName>
    </submittedName>
</protein>
<dbReference type="InterPro" id="IPR001611">
    <property type="entry name" value="Leu-rich_rpt"/>
</dbReference>
<dbReference type="Pfam" id="PF00560">
    <property type="entry name" value="LRR_1"/>
    <property type="match status" value="4"/>
</dbReference>
<dbReference type="KEGG" id="qsa:O6P43_017443"/>